<dbReference type="InterPro" id="IPR035680">
    <property type="entry name" value="Clx_II_MBL"/>
</dbReference>
<comment type="function">
    <text evidence="7">Thiolesterase that catalyzes the hydrolysis of S-D-lactoyl-glutathione to form glutathione and D-lactic acid.</text>
</comment>
<evidence type="ECO:0000256" key="5">
    <source>
        <dbReference type="ARBA" id="ARBA00022801"/>
    </source>
</evidence>
<feature type="binding site" evidence="7">
    <location>
        <position position="59"/>
    </location>
    <ligand>
        <name>Zn(2+)</name>
        <dbReference type="ChEBI" id="CHEBI:29105"/>
        <label>2</label>
    </ligand>
</feature>
<gene>
    <name evidence="7 9" type="primary">gloB</name>
    <name evidence="9" type="ORF">DLJ53_25895</name>
</gene>
<evidence type="ECO:0000256" key="7">
    <source>
        <dbReference type="HAMAP-Rule" id="MF_01374"/>
    </source>
</evidence>
<reference evidence="9 10" key="1">
    <citation type="submission" date="2018-05" db="EMBL/GenBank/DDBJ databases">
        <title>Acuticoccus sediminis sp. nov., isolated from deep-sea sediment of Indian Ocean.</title>
        <authorList>
            <person name="Liu X."/>
            <person name="Lai Q."/>
            <person name="Du Y."/>
            <person name="Sun F."/>
            <person name="Zhang X."/>
            <person name="Wang S."/>
            <person name="Shao Z."/>
        </authorList>
    </citation>
    <scope>NUCLEOTIDE SEQUENCE [LARGE SCALE GENOMIC DNA]</scope>
    <source>
        <strain evidence="9 10">PTG4-2</strain>
    </source>
</reference>
<dbReference type="Pfam" id="PF16123">
    <property type="entry name" value="HAGH_C"/>
    <property type="match status" value="1"/>
</dbReference>
<organism evidence="9 10">
    <name type="scientific">Acuticoccus sediminis</name>
    <dbReference type="NCBI Taxonomy" id="2184697"/>
    <lineage>
        <taxon>Bacteria</taxon>
        <taxon>Pseudomonadati</taxon>
        <taxon>Pseudomonadota</taxon>
        <taxon>Alphaproteobacteria</taxon>
        <taxon>Hyphomicrobiales</taxon>
        <taxon>Amorphaceae</taxon>
        <taxon>Acuticoccus</taxon>
    </lineage>
</organism>
<comment type="caution">
    <text evidence="9">The sequence shown here is derived from an EMBL/GenBank/DDBJ whole genome shotgun (WGS) entry which is preliminary data.</text>
</comment>
<comment type="pathway">
    <text evidence="2 7">Secondary metabolite metabolism; methylglyoxal degradation; (R)-lactate from methylglyoxal: step 2/2.</text>
</comment>
<dbReference type="EMBL" id="QHHQ01000007">
    <property type="protein sequence ID" value="RAH98154.1"/>
    <property type="molecule type" value="Genomic_DNA"/>
</dbReference>
<evidence type="ECO:0000259" key="8">
    <source>
        <dbReference type="SMART" id="SM00849"/>
    </source>
</evidence>
<comment type="catalytic activity">
    <reaction evidence="1 7">
        <text>an S-(2-hydroxyacyl)glutathione + H2O = a 2-hydroxy carboxylate + glutathione + H(+)</text>
        <dbReference type="Rhea" id="RHEA:21864"/>
        <dbReference type="ChEBI" id="CHEBI:15377"/>
        <dbReference type="ChEBI" id="CHEBI:15378"/>
        <dbReference type="ChEBI" id="CHEBI:57925"/>
        <dbReference type="ChEBI" id="CHEBI:58896"/>
        <dbReference type="ChEBI" id="CHEBI:71261"/>
        <dbReference type="EC" id="3.1.2.6"/>
    </reaction>
</comment>
<evidence type="ECO:0000256" key="4">
    <source>
        <dbReference type="ARBA" id="ARBA00022723"/>
    </source>
</evidence>
<accession>A0A8B2NJS7</accession>
<dbReference type="SMART" id="SM00849">
    <property type="entry name" value="Lactamase_B"/>
    <property type="match status" value="1"/>
</dbReference>
<dbReference type="InterPro" id="IPR036866">
    <property type="entry name" value="RibonucZ/Hydroxyglut_hydro"/>
</dbReference>
<dbReference type="SUPFAM" id="SSF56281">
    <property type="entry name" value="Metallo-hydrolase/oxidoreductase"/>
    <property type="match status" value="1"/>
</dbReference>
<dbReference type="PIRSF" id="PIRSF005457">
    <property type="entry name" value="Glx"/>
    <property type="match status" value="1"/>
</dbReference>
<comment type="cofactor">
    <cofactor evidence="7">
        <name>Zn(2+)</name>
        <dbReference type="ChEBI" id="CHEBI:29105"/>
    </cofactor>
    <text evidence="7">Binds 2 Zn(2+) ions per subunit.</text>
</comment>
<dbReference type="AlphaFoldDB" id="A0A8B2NJS7"/>
<feature type="domain" description="Metallo-beta-lactamase" evidence="8">
    <location>
        <begin position="13"/>
        <end position="168"/>
    </location>
</feature>
<dbReference type="PANTHER" id="PTHR43705">
    <property type="entry name" value="HYDROXYACYLGLUTATHIONE HYDROLASE"/>
    <property type="match status" value="1"/>
</dbReference>
<proteinExistence type="inferred from homology"/>
<dbReference type="InterPro" id="IPR050110">
    <property type="entry name" value="Glyoxalase_II_hydrolase"/>
</dbReference>
<feature type="binding site" evidence="7">
    <location>
        <position position="129"/>
    </location>
    <ligand>
        <name>Zn(2+)</name>
        <dbReference type="ChEBI" id="CHEBI:29105"/>
        <label>1</label>
    </ligand>
</feature>
<evidence type="ECO:0000256" key="1">
    <source>
        <dbReference type="ARBA" id="ARBA00001623"/>
    </source>
</evidence>
<protein>
    <recommendedName>
        <fullName evidence="7">Hydroxyacylglutathione hydrolase</fullName>
        <ecNumber evidence="7">3.1.2.6</ecNumber>
    </recommendedName>
    <alternativeName>
        <fullName evidence="7">Glyoxalase II</fullName>
        <shortName evidence="7">Glx II</shortName>
    </alternativeName>
</protein>
<dbReference type="PANTHER" id="PTHR43705:SF1">
    <property type="entry name" value="HYDROXYACYLGLUTATHIONE HYDROLASE GLOB"/>
    <property type="match status" value="1"/>
</dbReference>
<evidence type="ECO:0000256" key="6">
    <source>
        <dbReference type="ARBA" id="ARBA00022833"/>
    </source>
</evidence>
<keyword evidence="5 7" id="KW-0378">Hydrolase</keyword>
<dbReference type="GO" id="GO:0046872">
    <property type="term" value="F:metal ion binding"/>
    <property type="evidence" value="ECO:0007669"/>
    <property type="project" value="UniProtKB-KW"/>
</dbReference>
<evidence type="ECO:0000313" key="9">
    <source>
        <dbReference type="EMBL" id="RAH98154.1"/>
    </source>
</evidence>
<dbReference type="GO" id="GO:0019243">
    <property type="term" value="P:methylglyoxal catabolic process to D-lactate via S-lactoyl-glutathione"/>
    <property type="evidence" value="ECO:0007669"/>
    <property type="project" value="UniProtKB-UniRule"/>
</dbReference>
<keyword evidence="4 7" id="KW-0479">Metal-binding</keyword>
<sequence length="253" mass="27399">MMADVRLIPCLSDNYAVLVHKDGETILVDAPEAGPIKAALEETGWTLTSVLVTHHHSDHVQAIGAVKGSATVIGPEGEADRIKGLDRTVADGEEFKLGPVRIRAISTPGHTSGPLCYYLPEERIAFTADTLFAMGCGRLFEGDAATMWRSLQTLRAALPDDTDIYCGHEYTLTNARYAHETLPDDVAIAERLEVVREARERKEPTVPTTMAAEKATNPFLRADDPTVAAALGMEGAEPAEVFARLRKGRDGFS</sequence>
<dbReference type="HAMAP" id="MF_01374">
    <property type="entry name" value="Glyoxalase_2"/>
    <property type="match status" value="1"/>
</dbReference>
<feature type="binding site" evidence="7">
    <location>
        <position position="110"/>
    </location>
    <ligand>
        <name>Zn(2+)</name>
        <dbReference type="ChEBI" id="CHEBI:29105"/>
        <label>1</label>
    </ligand>
</feature>
<dbReference type="OrthoDB" id="9802248at2"/>
<dbReference type="Pfam" id="PF00753">
    <property type="entry name" value="Lactamase_B"/>
    <property type="match status" value="1"/>
</dbReference>
<dbReference type="InterPro" id="IPR001279">
    <property type="entry name" value="Metallo-B-lactamas"/>
</dbReference>
<keyword evidence="6 7" id="KW-0862">Zinc</keyword>
<dbReference type="InterPro" id="IPR032282">
    <property type="entry name" value="HAGH_C"/>
</dbReference>
<comment type="subunit">
    <text evidence="7">Monomer.</text>
</comment>
<evidence type="ECO:0000313" key="10">
    <source>
        <dbReference type="Proteomes" id="UP000249590"/>
    </source>
</evidence>
<feature type="binding site" evidence="7">
    <location>
        <position position="54"/>
    </location>
    <ligand>
        <name>Zn(2+)</name>
        <dbReference type="ChEBI" id="CHEBI:29105"/>
        <label>1</label>
    </ligand>
</feature>
<evidence type="ECO:0000256" key="2">
    <source>
        <dbReference type="ARBA" id="ARBA00004963"/>
    </source>
</evidence>
<dbReference type="Proteomes" id="UP000249590">
    <property type="component" value="Unassembled WGS sequence"/>
</dbReference>
<dbReference type="CDD" id="cd07723">
    <property type="entry name" value="hydroxyacylglutathione_hydrolase_MBL-fold"/>
    <property type="match status" value="1"/>
</dbReference>
<evidence type="ECO:0000256" key="3">
    <source>
        <dbReference type="ARBA" id="ARBA00006759"/>
    </source>
</evidence>
<feature type="binding site" evidence="7">
    <location>
        <position position="168"/>
    </location>
    <ligand>
        <name>Zn(2+)</name>
        <dbReference type="ChEBI" id="CHEBI:29105"/>
        <label>2</label>
    </ligand>
</feature>
<dbReference type="NCBIfam" id="TIGR03413">
    <property type="entry name" value="GSH_gloB"/>
    <property type="match status" value="1"/>
</dbReference>
<comment type="similarity">
    <text evidence="3 7">Belongs to the metallo-beta-lactamase superfamily. Glyoxalase II family.</text>
</comment>
<feature type="binding site" evidence="7">
    <location>
        <position position="58"/>
    </location>
    <ligand>
        <name>Zn(2+)</name>
        <dbReference type="ChEBI" id="CHEBI:29105"/>
        <label>2</label>
    </ligand>
</feature>
<name>A0A8B2NJS7_9HYPH</name>
<dbReference type="GO" id="GO:0004416">
    <property type="term" value="F:hydroxyacylglutathione hydrolase activity"/>
    <property type="evidence" value="ECO:0007669"/>
    <property type="project" value="UniProtKB-UniRule"/>
</dbReference>
<feature type="binding site" evidence="7">
    <location>
        <position position="129"/>
    </location>
    <ligand>
        <name>Zn(2+)</name>
        <dbReference type="ChEBI" id="CHEBI:29105"/>
        <label>2</label>
    </ligand>
</feature>
<dbReference type="InterPro" id="IPR017782">
    <property type="entry name" value="Hydroxyacylglutathione_Hdrlase"/>
</dbReference>
<keyword evidence="10" id="KW-1185">Reference proteome</keyword>
<dbReference type="EC" id="3.1.2.6" evidence="7"/>
<dbReference type="UniPathway" id="UPA00619">
    <property type="reaction ID" value="UER00676"/>
</dbReference>
<feature type="binding site" evidence="7">
    <location>
        <position position="56"/>
    </location>
    <ligand>
        <name>Zn(2+)</name>
        <dbReference type="ChEBI" id="CHEBI:29105"/>
        <label>1</label>
    </ligand>
</feature>
<dbReference type="Gene3D" id="3.60.15.10">
    <property type="entry name" value="Ribonuclease Z/Hydroxyacylglutathione hydrolase-like"/>
    <property type="match status" value="1"/>
</dbReference>